<feature type="compositionally biased region" description="Basic and acidic residues" evidence="1">
    <location>
        <begin position="56"/>
        <end position="72"/>
    </location>
</feature>
<name>A0A0C9UZR5_9AGAM</name>
<reference evidence="2 3" key="1">
    <citation type="submission" date="2014-04" db="EMBL/GenBank/DDBJ databases">
        <title>Evolutionary Origins and Diversification of the Mycorrhizal Mutualists.</title>
        <authorList>
            <consortium name="DOE Joint Genome Institute"/>
            <consortium name="Mycorrhizal Genomics Consortium"/>
            <person name="Kohler A."/>
            <person name="Kuo A."/>
            <person name="Nagy L.G."/>
            <person name="Floudas D."/>
            <person name="Copeland A."/>
            <person name="Barry K.W."/>
            <person name="Cichocki N."/>
            <person name="Veneault-Fourrey C."/>
            <person name="LaButti K."/>
            <person name="Lindquist E.A."/>
            <person name="Lipzen A."/>
            <person name="Lundell T."/>
            <person name="Morin E."/>
            <person name="Murat C."/>
            <person name="Riley R."/>
            <person name="Ohm R."/>
            <person name="Sun H."/>
            <person name="Tunlid A."/>
            <person name="Henrissat B."/>
            <person name="Grigoriev I.V."/>
            <person name="Hibbett D.S."/>
            <person name="Martin F."/>
        </authorList>
    </citation>
    <scope>NUCLEOTIDE SEQUENCE [LARGE SCALE GENOMIC DNA]</scope>
    <source>
        <strain evidence="2 3">MD-312</strain>
    </source>
</reference>
<dbReference type="AlphaFoldDB" id="A0A0C9UZR5"/>
<feature type="region of interest" description="Disordered" evidence="1">
    <location>
        <begin position="53"/>
        <end position="72"/>
    </location>
</feature>
<dbReference type="HOGENOM" id="CLU_2729131_0_0_1"/>
<dbReference type="Proteomes" id="UP000053820">
    <property type="component" value="Unassembled WGS sequence"/>
</dbReference>
<accession>A0A0C9UZR5</accession>
<feature type="non-terminal residue" evidence="2">
    <location>
        <position position="72"/>
    </location>
</feature>
<evidence type="ECO:0000313" key="2">
    <source>
        <dbReference type="EMBL" id="KIJ58519.1"/>
    </source>
</evidence>
<evidence type="ECO:0000256" key="1">
    <source>
        <dbReference type="SAM" id="MobiDB-lite"/>
    </source>
</evidence>
<protein>
    <submittedName>
        <fullName evidence="2">Unplaced genomic scaffold scaffold_97, whole genome shotgun sequence</fullName>
    </submittedName>
</protein>
<organism evidence="2 3">
    <name type="scientific">Hydnomerulius pinastri MD-312</name>
    <dbReference type="NCBI Taxonomy" id="994086"/>
    <lineage>
        <taxon>Eukaryota</taxon>
        <taxon>Fungi</taxon>
        <taxon>Dikarya</taxon>
        <taxon>Basidiomycota</taxon>
        <taxon>Agaricomycotina</taxon>
        <taxon>Agaricomycetes</taxon>
        <taxon>Agaricomycetidae</taxon>
        <taxon>Boletales</taxon>
        <taxon>Boletales incertae sedis</taxon>
        <taxon>Leucogyrophana</taxon>
    </lineage>
</organism>
<keyword evidence="3" id="KW-1185">Reference proteome</keyword>
<evidence type="ECO:0000313" key="3">
    <source>
        <dbReference type="Proteomes" id="UP000053820"/>
    </source>
</evidence>
<dbReference type="EMBL" id="KN839931">
    <property type="protein sequence ID" value="KIJ58519.1"/>
    <property type="molecule type" value="Genomic_DNA"/>
</dbReference>
<gene>
    <name evidence="2" type="ORF">HYDPIDRAFT_119455</name>
</gene>
<proteinExistence type="predicted"/>
<sequence length="72" mass="8066">MRSTPQSSIRRCIPLELISSMKEDSKRTIIRIHQETLDIDSLGSLTALSAELNSSRLDDNEETSRISPEGHV</sequence>